<dbReference type="VEuPathDB" id="FungiDB:PITG_20012"/>
<dbReference type="InterPro" id="IPR009305">
    <property type="entry name" value="Mpo1-like"/>
</dbReference>
<dbReference type="OrthoDB" id="2124888at2759"/>
<protein>
    <recommendedName>
        <fullName evidence="5">Transmembrane protein</fullName>
    </recommendedName>
</protein>
<dbReference type="PANTHER" id="PTHR28026:SF9">
    <property type="entry name" value="2-HYDROXY-PALMITIC ACID DIOXYGENASE MPO1"/>
    <property type="match status" value="1"/>
</dbReference>
<keyword evidence="4" id="KW-1185">Reference proteome</keyword>
<dbReference type="InParanoid" id="D0P176"/>
<dbReference type="EMBL" id="DS028240">
    <property type="protein sequence ID" value="EEY54099.1"/>
    <property type="molecule type" value="Genomic_DNA"/>
</dbReference>
<sequence length="214" mass="24149">MRARPRRRRREETEVPATTEETTDVTEVTTETIEVTDVKPEETTELQQQRRLSFPCSVPWHYISAGIRAETTLYEDEVGTVESTCALAISFAVSFSSLSPELQHHTPSRAAAHKIDHQRSSKKCTTRHEEVRGWVALVVKVMAHWESPSSPSASYFPLAIHATAWILQLIGHGVFERRKPALFDSLDQALITAPMFVLLEILFPLVTVRNSTRA</sequence>
<dbReference type="GO" id="GO:0016020">
    <property type="term" value="C:membrane"/>
    <property type="evidence" value="ECO:0007669"/>
    <property type="project" value="GOC"/>
</dbReference>
<gene>
    <name evidence="3" type="ORF">PITG_20012</name>
</gene>
<dbReference type="HOGENOM" id="CLU_1291211_0_0_1"/>
<feature type="compositionally biased region" description="Low complexity" evidence="1">
    <location>
        <begin position="15"/>
        <end position="25"/>
    </location>
</feature>
<evidence type="ECO:0000313" key="4">
    <source>
        <dbReference type="Proteomes" id="UP000006643"/>
    </source>
</evidence>
<name>D0P176_PHYIT</name>
<dbReference type="GO" id="GO:0046521">
    <property type="term" value="P:sphingoid catabolic process"/>
    <property type="evidence" value="ECO:0007669"/>
    <property type="project" value="TreeGrafter"/>
</dbReference>
<feature type="region of interest" description="Disordered" evidence="1">
    <location>
        <begin position="1"/>
        <end position="25"/>
    </location>
</feature>
<dbReference type="KEGG" id="pif:PITG_20012"/>
<accession>D0P176</accession>
<dbReference type="AlphaFoldDB" id="D0P176"/>
<dbReference type="Proteomes" id="UP000006643">
    <property type="component" value="Unassembled WGS sequence"/>
</dbReference>
<reference evidence="4" key="1">
    <citation type="journal article" date="2009" name="Nature">
        <title>Genome sequence and analysis of the Irish potato famine pathogen Phytophthora infestans.</title>
        <authorList>
            <consortium name="The Broad Institute Genome Sequencing Platform"/>
            <person name="Haas B.J."/>
            <person name="Kamoun S."/>
            <person name="Zody M.C."/>
            <person name="Jiang R.H."/>
            <person name="Handsaker R.E."/>
            <person name="Cano L.M."/>
            <person name="Grabherr M."/>
            <person name="Kodira C.D."/>
            <person name="Raffaele S."/>
            <person name="Torto-Alalibo T."/>
            <person name="Bozkurt T.O."/>
            <person name="Ah-Fong A.M."/>
            <person name="Alvarado L."/>
            <person name="Anderson V.L."/>
            <person name="Armstrong M.R."/>
            <person name="Avrova A."/>
            <person name="Baxter L."/>
            <person name="Beynon J."/>
            <person name="Boevink P.C."/>
            <person name="Bollmann S.R."/>
            <person name="Bos J.I."/>
            <person name="Bulone V."/>
            <person name="Cai G."/>
            <person name="Cakir C."/>
            <person name="Carrington J.C."/>
            <person name="Chawner M."/>
            <person name="Conti L."/>
            <person name="Costanzo S."/>
            <person name="Ewan R."/>
            <person name="Fahlgren N."/>
            <person name="Fischbach M.A."/>
            <person name="Fugelstad J."/>
            <person name="Gilroy E.M."/>
            <person name="Gnerre S."/>
            <person name="Green P.J."/>
            <person name="Grenville-Briggs L.J."/>
            <person name="Griffith J."/>
            <person name="Grunwald N.J."/>
            <person name="Horn K."/>
            <person name="Horner N.R."/>
            <person name="Hu C.H."/>
            <person name="Huitema E."/>
            <person name="Jeong D.H."/>
            <person name="Jones A.M."/>
            <person name="Jones J.D."/>
            <person name="Jones R.W."/>
            <person name="Karlsson E.K."/>
            <person name="Kunjeti S.G."/>
            <person name="Lamour K."/>
            <person name="Liu Z."/>
            <person name="Ma L."/>
            <person name="Maclean D."/>
            <person name="Chibucos M.C."/>
            <person name="McDonald H."/>
            <person name="McWalters J."/>
            <person name="Meijer H.J."/>
            <person name="Morgan W."/>
            <person name="Morris P.F."/>
            <person name="Munro C.A."/>
            <person name="O'Neill K."/>
            <person name="Ospina-Giraldo M."/>
            <person name="Pinzon A."/>
            <person name="Pritchard L."/>
            <person name="Ramsahoye B."/>
            <person name="Ren Q."/>
            <person name="Restrepo S."/>
            <person name="Roy S."/>
            <person name="Sadanandom A."/>
            <person name="Savidor A."/>
            <person name="Schornack S."/>
            <person name="Schwartz D.C."/>
            <person name="Schumann U.D."/>
            <person name="Schwessinger B."/>
            <person name="Seyer L."/>
            <person name="Sharpe T."/>
            <person name="Silvar C."/>
            <person name="Song J."/>
            <person name="Studholme D.J."/>
            <person name="Sykes S."/>
            <person name="Thines M."/>
            <person name="van de Vondervoort P.J."/>
            <person name="Phuntumart V."/>
            <person name="Wawra S."/>
            <person name="Weide R."/>
            <person name="Win J."/>
            <person name="Young C."/>
            <person name="Zhou S."/>
            <person name="Fry W."/>
            <person name="Meyers B.C."/>
            <person name="van West P."/>
            <person name="Ristaino J."/>
            <person name="Govers F."/>
            <person name="Birch P.R."/>
            <person name="Whisson S.C."/>
            <person name="Judelson H.S."/>
            <person name="Nusbaum C."/>
        </authorList>
    </citation>
    <scope>NUCLEOTIDE SEQUENCE [LARGE SCALE GENOMIC DNA]</scope>
    <source>
        <strain evidence="4">T30-4</strain>
    </source>
</reference>
<evidence type="ECO:0008006" key="5">
    <source>
        <dbReference type="Google" id="ProtNLM"/>
    </source>
</evidence>
<keyword evidence="2" id="KW-1133">Transmembrane helix</keyword>
<feature type="transmembrane region" description="Helical" evidence="2">
    <location>
        <begin position="190"/>
        <end position="208"/>
    </location>
</feature>
<dbReference type="eggNOG" id="KOG3292">
    <property type="taxonomic scope" value="Eukaryota"/>
</dbReference>
<dbReference type="GO" id="GO:0005783">
    <property type="term" value="C:endoplasmic reticulum"/>
    <property type="evidence" value="ECO:0007669"/>
    <property type="project" value="TreeGrafter"/>
</dbReference>
<dbReference type="PANTHER" id="PTHR28026">
    <property type="entry name" value="DUF962 DOMAIN PROTEIN (AFU_ORTHOLOGUE AFUA_8G05310)"/>
    <property type="match status" value="1"/>
</dbReference>
<proteinExistence type="predicted"/>
<keyword evidence="2" id="KW-0812">Transmembrane</keyword>
<feature type="transmembrane region" description="Helical" evidence="2">
    <location>
        <begin position="152"/>
        <end position="170"/>
    </location>
</feature>
<evidence type="ECO:0000256" key="1">
    <source>
        <dbReference type="SAM" id="MobiDB-lite"/>
    </source>
</evidence>
<organism evidence="3 4">
    <name type="scientific">Phytophthora infestans (strain T30-4)</name>
    <name type="common">Potato late blight agent</name>
    <dbReference type="NCBI Taxonomy" id="403677"/>
    <lineage>
        <taxon>Eukaryota</taxon>
        <taxon>Sar</taxon>
        <taxon>Stramenopiles</taxon>
        <taxon>Oomycota</taxon>
        <taxon>Peronosporomycetes</taxon>
        <taxon>Peronosporales</taxon>
        <taxon>Peronosporaceae</taxon>
        <taxon>Phytophthora</taxon>
    </lineage>
</organism>
<evidence type="ECO:0000313" key="3">
    <source>
        <dbReference type="EMBL" id="EEY54099.1"/>
    </source>
</evidence>
<dbReference type="RefSeq" id="XP_002895951.1">
    <property type="nucleotide sequence ID" value="XM_002895905.1"/>
</dbReference>
<dbReference type="Pfam" id="PF06127">
    <property type="entry name" value="Mpo1-like"/>
    <property type="match status" value="1"/>
</dbReference>
<evidence type="ECO:0000256" key="2">
    <source>
        <dbReference type="SAM" id="Phobius"/>
    </source>
</evidence>
<dbReference type="GeneID" id="9469994"/>
<keyword evidence="2" id="KW-0472">Membrane</keyword>